<proteinExistence type="predicted"/>
<feature type="signal peptide" evidence="1">
    <location>
        <begin position="1"/>
        <end position="23"/>
    </location>
</feature>
<keyword evidence="1" id="KW-0732">Signal</keyword>
<organism evidence="2 3">
    <name type="scientific">Spiroplasma gladiatoris</name>
    <dbReference type="NCBI Taxonomy" id="2143"/>
    <lineage>
        <taxon>Bacteria</taxon>
        <taxon>Bacillati</taxon>
        <taxon>Mycoplasmatota</taxon>
        <taxon>Mollicutes</taxon>
        <taxon>Entomoplasmatales</taxon>
        <taxon>Spiroplasmataceae</taxon>
        <taxon>Spiroplasma</taxon>
    </lineage>
</organism>
<protein>
    <recommendedName>
        <fullName evidence="4">Lipoprotein</fullName>
    </recommendedName>
</protein>
<dbReference type="KEGG" id="sgq:SGLAD_v1c03950"/>
<gene>
    <name evidence="2" type="ORF">SGLAD_v1c03950</name>
</gene>
<dbReference type="RefSeq" id="WP_134297385.1">
    <property type="nucleotide sequence ID" value="NZ_CP038013.1"/>
</dbReference>
<dbReference type="Proteomes" id="UP000294309">
    <property type="component" value="Chromosome"/>
</dbReference>
<dbReference type="EMBL" id="CP038013">
    <property type="protein sequence ID" value="QBQ07594.1"/>
    <property type="molecule type" value="Genomic_DNA"/>
</dbReference>
<dbReference type="AlphaFoldDB" id="A0A4P7AGQ5"/>
<dbReference type="OrthoDB" id="9825323at2"/>
<name>A0A4P7AGQ5_9MOLU</name>
<evidence type="ECO:0000313" key="3">
    <source>
        <dbReference type="Proteomes" id="UP000294309"/>
    </source>
</evidence>
<accession>A0A4P7AGQ5</accession>
<evidence type="ECO:0008006" key="4">
    <source>
        <dbReference type="Google" id="ProtNLM"/>
    </source>
</evidence>
<evidence type="ECO:0000313" key="2">
    <source>
        <dbReference type="EMBL" id="QBQ07594.1"/>
    </source>
</evidence>
<keyword evidence="3" id="KW-1185">Reference proteome</keyword>
<evidence type="ECO:0000256" key="1">
    <source>
        <dbReference type="SAM" id="SignalP"/>
    </source>
</evidence>
<reference evidence="2 3" key="1">
    <citation type="submission" date="2019-03" db="EMBL/GenBank/DDBJ databases">
        <title>Complete genome sequence of Spiroplasma gladiatoris TG-1 (DSM 22552).</title>
        <authorList>
            <person name="Lin Y.-C."/>
            <person name="Chou L."/>
            <person name="Kuo C.-H."/>
        </authorList>
    </citation>
    <scope>NUCLEOTIDE SEQUENCE [LARGE SCALE GENOMIC DNA]</scope>
    <source>
        <strain evidence="2 3">TG-1</strain>
    </source>
</reference>
<sequence>MKKLLITINVVLMSPFCALNLIACEPRSNYPKPNYVKWELNDTKFEIIQQGLSKSSIEIIIETTLRKIANTLNNYSPSITRDYNVKFFNSNNLNKEIIYNDLDIIYGDTTIIIEATNDTEVLKGQKTIKIDKLNIKILNNTQLISGYKMNFYEDKIKTLLHNENNNINPLLNVDYKIINQGSNKESFESGSLIKVASIETSKMLSGEFEINVFPYDSEGENSIFMEEYNFEYTSRFNLNNEEKYYNNLKGIFEKEIFSWFVFKENIDLSYRFEYRSASESNPDLKVITGVFVKILDTSTYIKHSQNELKLKIKYY</sequence>
<feature type="chain" id="PRO_5020610528" description="Lipoprotein" evidence="1">
    <location>
        <begin position="24"/>
        <end position="315"/>
    </location>
</feature>